<dbReference type="Proteomes" id="UP000267341">
    <property type="component" value="Unassembled WGS sequence"/>
</dbReference>
<gene>
    <name evidence="2" type="ORF">C7387_1634</name>
</gene>
<reference evidence="2 3" key="1">
    <citation type="submission" date="2018-10" db="EMBL/GenBank/DDBJ databases">
        <title>Genomic Encyclopedia of Type Strains, Phase IV (KMG-IV): sequencing the most valuable type-strain genomes for metagenomic binning, comparative biology and taxonomic classification.</title>
        <authorList>
            <person name="Goeker M."/>
        </authorList>
    </citation>
    <scope>NUCLEOTIDE SEQUENCE [LARGE SCALE GENOMIC DNA]</scope>
    <source>
        <strain evidence="2 3">DSM 5079</strain>
    </source>
</reference>
<feature type="region of interest" description="Disordered" evidence="1">
    <location>
        <begin position="1"/>
        <end position="43"/>
    </location>
</feature>
<proteinExistence type="predicted"/>
<sequence length="43" mass="4663">MSRTNNRVAYKQSAPGRTIGTIPGLRSVQVSEQDCPRPHSPIG</sequence>
<accession>A0ABX9S2M2</accession>
<protein>
    <submittedName>
        <fullName evidence="2">Uncharacterized protein</fullName>
    </submittedName>
</protein>
<comment type="caution">
    <text evidence="2">The sequence shown here is derived from an EMBL/GenBank/DDBJ whole genome shotgun (WGS) entry which is preliminary data.</text>
</comment>
<keyword evidence="3" id="KW-1185">Reference proteome</keyword>
<evidence type="ECO:0000313" key="2">
    <source>
        <dbReference type="EMBL" id="RKR64925.1"/>
    </source>
</evidence>
<name>A0ABX9S2M2_9ENTR</name>
<dbReference type="EMBL" id="RBIZ01000003">
    <property type="protein sequence ID" value="RKR64925.1"/>
    <property type="molecule type" value="Genomic_DNA"/>
</dbReference>
<organism evidence="2 3">
    <name type="scientific">Yokenella regensburgei</name>
    <dbReference type="NCBI Taxonomy" id="158877"/>
    <lineage>
        <taxon>Bacteria</taxon>
        <taxon>Pseudomonadati</taxon>
        <taxon>Pseudomonadota</taxon>
        <taxon>Gammaproteobacteria</taxon>
        <taxon>Enterobacterales</taxon>
        <taxon>Enterobacteriaceae</taxon>
        <taxon>Yokenella</taxon>
    </lineage>
</organism>
<evidence type="ECO:0000256" key="1">
    <source>
        <dbReference type="SAM" id="MobiDB-lite"/>
    </source>
</evidence>
<evidence type="ECO:0000313" key="3">
    <source>
        <dbReference type="Proteomes" id="UP000267341"/>
    </source>
</evidence>